<keyword evidence="3" id="KW-1185">Reference proteome</keyword>
<sequence length="382" mass="41548">MSPSKPSKPSHQPLIDGDAEKPAALRRAQNSAANLISRHLKPRVEEAMTAVAPLVEKGAHAAILKLAEPGRARLLQKSMAGLAQWTMATGFELDPHAGLLFEFVDTLEQYHSREVVLKIIARHASSYERDMLQLMMKATQNAGHSGLASFAGGDMPDFLKEFMGLNTAQETPNPDSGSGEDASKFAAEFERQRARLGDSMLDLLCELAALESDELPPHTPDAQRAYFEDAPIEPRFKLLAKLAAGDPEAFAAVAQQSAEQSAEKSARAEGGLRAKFGGSRLGRILRRDSARSAEAEAKADDTPPETPATPPSGMLARFVPSLNDPATRFLTTSHLFFLQSYLMRTTIEGLPQMLATVAELEREVERNQEDVMVIDPPEPPSK</sequence>
<dbReference type="Proteomes" id="UP000249799">
    <property type="component" value="Chromosome"/>
</dbReference>
<evidence type="ECO:0000313" key="3">
    <source>
        <dbReference type="Proteomes" id="UP000249799"/>
    </source>
</evidence>
<feature type="compositionally biased region" description="Basic and acidic residues" evidence="1">
    <location>
        <begin position="288"/>
        <end position="301"/>
    </location>
</feature>
<feature type="region of interest" description="Disordered" evidence="1">
    <location>
        <begin position="288"/>
        <end position="314"/>
    </location>
</feature>
<gene>
    <name evidence="2" type="ORF">DN745_13715</name>
</gene>
<proteinExistence type="predicted"/>
<feature type="region of interest" description="Disordered" evidence="1">
    <location>
        <begin position="1"/>
        <end position="21"/>
    </location>
</feature>
<dbReference type="AlphaFoldDB" id="A0A2Z4FNQ5"/>
<accession>A0A2Z4FNQ5</accession>
<dbReference type="EMBL" id="CP030032">
    <property type="protein sequence ID" value="AWV90328.1"/>
    <property type="molecule type" value="Genomic_DNA"/>
</dbReference>
<dbReference type="RefSeq" id="WP_111335707.1">
    <property type="nucleotide sequence ID" value="NZ_CP030032.1"/>
</dbReference>
<organism evidence="2 3">
    <name type="scientific">Bradymonas sediminis</name>
    <dbReference type="NCBI Taxonomy" id="1548548"/>
    <lineage>
        <taxon>Bacteria</taxon>
        <taxon>Deltaproteobacteria</taxon>
        <taxon>Bradymonadales</taxon>
        <taxon>Bradymonadaceae</taxon>
        <taxon>Bradymonas</taxon>
    </lineage>
</organism>
<protein>
    <submittedName>
        <fullName evidence="2">Uncharacterized protein</fullName>
    </submittedName>
</protein>
<name>A0A2Z4FNQ5_9DELT</name>
<dbReference type="KEGG" id="bsed:DN745_13715"/>
<dbReference type="OrthoDB" id="5497395at2"/>
<reference evidence="2 3" key="1">
    <citation type="submission" date="2018-06" db="EMBL/GenBank/DDBJ databases">
        <title>Lujinxingia sediminis gen. nov. sp. nov., a new facultative anaerobic member of the class Deltaproteobacteria, and proposal of Lujinxingaceae fam. nov.</title>
        <authorList>
            <person name="Guo L.-Y."/>
            <person name="Li C.-M."/>
            <person name="Wang S."/>
            <person name="Du Z.-J."/>
        </authorList>
    </citation>
    <scope>NUCLEOTIDE SEQUENCE [LARGE SCALE GENOMIC DNA]</scope>
    <source>
        <strain evidence="2 3">FA350</strain>
    </source>
</reference>
<feature type="compositionally biased region" description="Low complexity" evidence="1">
    <location>
        <begin position="1"/>
        <end position="10"/>
    </location>
</feature>
<evidence type="ECO:0000256" key="1">
    <source>
        <dbReference type="SAM" id="MobiDB-lite"/>
    </source>
</evidence>
<evidence type="ECO:0000313" key="2">
    <source>
        <dbReference type="EMBL" id="AWV90328.1"/>
    </source>
</evidence>